<keyword evidence="3" id="KW-1185">Reference proteome</keyword>
<sequence length="359" mass="40637">MRWLVYAGTCDFWYDNWLGTRALFHRAPVNALTFRDFLKDKRWDSLLLAQYFPSDVTALILRHPTPKGERPDEVVWMPTTFGHFFLSSAFQEVRQARNASWLFSCIWHPQIPLKVSFFMLRLLMRRLLLDDILETTCGFYSPKFYMLAYLEGEEYSGMGRAPAVVWGDLSCHPSGHLRGGRELVRWQAAGRGLVLLNTDGCSKGNPGASGGGGVLRDSNGQVLVGYSAYLGVNTSLRADALALLPGLRLCVQKGYTQVRVQSDSLVLVGILQWRFQCSWHIRREVTQIWLIADDPGLFSHSFREAKKVADILANVGILHPHDPVKVYDQSDIFPQLARGEVRMQKLGFPSLRYVKGLSL</sequence>
<dbReference type="Pfam" id="PF13456">
    <property type="entry name" value="RVT_3"/>
    <property type="match status" value="1"/>
</dbReference>
<dbReference type="InterPro" id="IPR053151">
    <property type="entry name" value="RNase_H-like"/>
</dbReference>
<feature type="domain" description="RNase H type-1" evidence="1">
    <location>
        <begin position="197"/>
        <end position="314"/>
    </location>
</feature>
<dbReference type="InterPro" id="IPR002156">
    <property type="entry name" value="RNaseH_domain"/>
</dbReference>
<proteinExistence type="predicted"/>
<dbReference type="GeneID" id="140038468"/>
<dbReference type="Proteomes" id="UP001652660">
    <property type="component" value="Chromosome 3e"/>
</dbReference>
<dbReference type="InterPro" id="IPR044730">
    <property type="entry name" value="RNase_H-like_dom_plant"/>
</dbReference>
<name>A0ABM4X7C6_COFAR</name>
<protein>
    <submittedName>
        <fullName evidence="4">Uncharacterized protein</fullName>
    </submittedName>
</protein>
<gene>
    <name evidence="4" type="primary">LOC140038468</name>
</gene>
<feature type="domain" description="Reverse transcriptase zinc-binding" evidence="2">
    <location>
        <begin position="84"/>
        <end position="134"/>
    </location>
</feature>
<evidence type="ECO:0000259" key="2">
    <source>
        <dbReference type="Pfam" id="PF13966"/>
    </source>
</evidence>
<dbReference type="Gene3D" id="3.30.420.10">
    <property type="entry name" value="Ribonuclease H-like superfamily/Ribonuclease H"/>
    <property type="match status" value="1"/>
</dbReference>
<dbReference type="CDD" id="cd06222">
    <property type="entry name" value="RNase_H_like"/>
    <property type="match status" value="1"/>
</dbReference>
<evidence type="ECO:0000259" key="1">
    <source>
        <dbReference type="Pfam" id="PF13456"/>
    </source>
</evidence>
<dbReference type="InterPro" id="IPR036397">
    <property type="entry name" value="RNaseH_sf"/>
</dbReference>
<dbReference type="InterPro" id="IPR012337">
    <property type="entry name" value="RNaseH-like_sf"/>
</dbReference>
<organism evidence="3 4">
    <name type="scientific">Coffea arabica</name>
    <name type="common">Arabian coffee</name>
    <dbReference type="NCBI Taxonomy" id="13443"/>
    <lineage>
        <taxon>Eukaryota</taxon>
        <taxon>Viridiplantae</taxon>
        <taxon>Streptophyta</taxon>
        <taxon>Embryophyta</taxon>
        <taxon>Tracheophyta</taxon>
        <taxon>Spermatophyta</taxon>
        <taxon>Magnoliopsida</taxon>
        <taxon>eudicotyledons</taxon>
        <taxon>Gunneridae</taxon>
        <taxon>Pentapetalae</taxon>
        <taxon>asterids</taxon>
        <taxon>lamiids</taxon>
        <taxon>Gentianales</taxon>
        <taxon>Rubiaceae</taxon>
        <taxon>Ixoroideae</taxon>
        <taxon>Gardenieae complex</taxon>
        <taxon>Bertiereae - Coffeeae clade</taxon>
        <taxon>Coffeeae</taxon>
        <taxon>Coffea</taxon>
    </lineage>
</organism>
<evidence type="ECO:0000313" key="4">
    <source>
        <dbReference type="RefSeq" id="XP_071939931.1"/>
    </source>
</evidence>
<accession>A0ABM4X7C6</accession>
<reference evidence="4" key="1">
    <citation type="submission" date="2025-08" db="UniProtKB">
        <authorList>
            <consortium name="RefSeq"/>
        </authorList>
    </citation>
    <scope>IDENTIFICATION</scope>
    <source>
        <tissue evidence="4">Leaves</tissue>
    </source>
</reference>
<dbReference type="InterPro" id="IPR026960">
    <property type="entry name" value="RVT-Znf"/>
</dbReference>
<dbReference type="RefSeq" id="XP_071939931.1">
    <property type="nucleotide sequence ID" value="XM_072083830.1"/>
</dbReference>
<dbReference type="PANTHER" id="PTHR47723:SF19">
    <property type="entry name" value="POLYNUCLEOTIDYL TRANSFERASE, RIBONUCLEASE H-LIKE SUPERFAMILY PROTEIN"/>
    <property type="match status" value="1"/>
</dbReference>
<dbReference type="SUPFAM" id="SSF53098">
    <property type="entry name" value="Ribonuclease H-like"/>
    <property type="match status" value="1"/>
</dbReference>
<dbReference type="Pfam" id="PF13966">
    <property type="entry name" value="zf-RVT"/>
    <property type="match status" value="1"/>
</dbReference>
<evidence type="ECO:0000313" key="3">
    <source>
        <dbReference type="Proteomes" id="UP001652660"/>
    </source>
</evidence>
<dbReference type="PANTHER" id="PTHR47723">
    <property type="entry name" value="OS05G0353850 PROTEIN"/>
    <property type="match status" value="1"/>
</dbReference>